<dbReference type="AlphaFoldDB" id="A0A7Y9WSP5"/>
<protein>
    <submittedName>
        <fullName evidence="1">Uncharacterized protein</fullName>
    </submittedName>
</protein>
<proteinExistence type="predicted"/>
<evidence type="ECO:0000313" key="2">
    <source>
        <dbReference type="Proteomes" id="UP000540929"/>
    </source>
</evidence>
<organism evidence="1 2">
    <name type="scientific">Paraburkholderia bryophila</name>
    <dbReference type="NCBI Taxonomy" id="420952"/>
    <lineage>
        <taxon>Bacteria</taxon>
        <taxon>Pseudomonadati</taxon>
        <taxon>Pseudomonadota</taxon>
        <taxon>Betaproteobacteria</taxon>
        <taxon>Burkholderiales</taxon>
        <taxon>Burkholderiaceae</taxon>
        <taxon>Paraburkholderia</taxon>
    </lineage>
</organism>
<dbReference type="EMBL" id="JACCAS010000002">
    <property type="protein sequence ID" value="NYH26306.1"/>
    <property type="molecule type" value="Genomic_DNA"/>
</dbReference>
<accession>A0A7Y9WSP5</accession>
<sequence length="47" mass="4922">MAASPGCCIAGYGMGSGSTAARYVQAFERRCVARYRSAATGLKLEMT</sequence>
<comment type="caution">
    <text evidence="1">The sequence shown here is derived from an EMBL/GenBank/DDBJ whole genome shotgun (WGS) entry which is preliminary data.</text>
</comment>
<gene>
    <name evidence="1" type="ORF">GGD40_005877</name>
</gene>
<reference evidence="1 2" key="1">
    <citation type="submission" date="2020-07" db="EMBL/GenBank/DDBJ databases">
        <title>Exploring microbial biodiversity for novel pathways involved in the catabolism of aromatic compounds derived from lignin.</title>
        <authorList>
            <person name="Elkins J."/>
        </authorList>
    </citation>
    <scope>NUCLEOTIDE SEQUENCE [LARGE SCALE GENOMIC DNA]</scope>
    <source>
        <strain evidence="1 2">H2C3C</strain>
    </source>
</reference>
<name>A0A7Y9WSP5_9BURK</name>
<dbReference type="Proteomes" id="UP000540929">
    <property type="component" value="Unassembled WGS sequence"/>
</dbReference>
<keyword evidence="2" id="KW-1185">Reference proteome</keyword>
<evidence type="ECO:0000313" key="1">
    <source>
        <dbReference type="EMBL" id="NYH26306.1"/>
    </source>
</evidence>